<comment type="caution">
    <text evidence="6">The sequence shown here is derived from an EMBL/GenBank/DDBJ whole genome shotgun (WGS) entry which is preliminary data.</text>
</comment>
<keyword evidence="7" id="KW-1185">Reference proteome</keyword>
<gene>
    <name evidence="6" type="ORF">HHX25_09605</name>
</gene>
<dbReference type="PROSITE" id="PS50825">
    <property type="entry name" value="HYR"/>
    <property type="match status" value="1"/>
</dbReference>
<proteinExistence type="inferred from homology"/>
<keyword evidence="2" id="KW-0677">Repeat</keyword>
<dbReference type="Proteomes" id="UP000746690">
    <property type="component" value="Unassembled WGS sequence"/>
</dbReference>
<feature type="domain" description="GH16" evidence="5">
    <location>
        <begin position="117"/>
        <end position="388"/>
    </location>
</feature>
<sequence length="388" mass="43802">MIKNKLIYSVLFSSLLFACSSNDTPEDTTPPSITCVDDINVSIDAIASDAVVTYNTPVGTDNVEAVTKQTEGLASGATFPLGTTTNTFTVTDGAGNKASCSFDVIVTRNAPTADVPYFIGEAPTPDGKKWSKLENLSDEFEQADGIDRTKWHTAPKITEEGWFWEGRPPGLFIEESITVDDGKLKIEADKLPATVVQNGKSYDYTGGIVRSKEQCKVGYYYECKMRANKTFMSSTFWMMTEENACPKRTELDIQECVGEINPDAPAWVSTGKWDQIFHSNAFHRTSCANDTATRKQDAIETAKNWSDFFVYGFWWKSETELWFYFNGELAYKIDNPTTDFDIPMYYNLAVETYDWNPPQTDGKDMEGLTKDERSTQYEWIRTWKLEDE</sequence>
<evidence type="ECO:0000259" key="4">
    <source>
        <dbReference type="PROSITE" id="PS50825"/>
    </source>
</evidence>
<evidence type="ECO:0000313" key="6">
    <source>
        <dbReference type="EMBL" id="NMH87759.1"/>
    </source>
</evidence>
<evidence type="ECO:0000256" key="2">
    <source>
        <dbReference type="ARBA" id="ARBA00022737"/>
    </source>
</evidence>
<organism evidence="6 7">
    <name type="scientific">Flavivirga algicola</name>
    <dbReference type="NCBI Taxonomy" id="2729136"/>
    <lineage>
        <taxon>Bacteria</taxon>
        <taxon>Pseudomonadati</taxon>
        <taxon>Bacteroidota</taxon>
        <taxon>Flavobacteriia</taxon>
        <taxon>Flavobacteriales</taxon>
        <taxon>Flavobacteriaceae</taxon>
        <taxon>Flavivirga</taxon>
    </lineage>
</organism>
<dbReference type="Pfam" id="PF02494">
    <property type="entry name" value="HYR"/>
    <property type="match status" value="1"/>
</dbReference>
<feature type="domain" description="HYR" evidence="4">
    <location>
        <begin position="26"/>
        <end position="108"/>
    </location>
</feature>
<evidence type="ECO:0000313" key="7">
    <source>
        <dbReference type="Proteomes" id="UP000746690"/>
    </source>
</evidence>
<reference evidence="6 7" key="1">
    <citation type="submission" date="2020-04" db="EMBL/GenBank/DDBJ databases">
        <title>A Flavivirga sp. nov.</title>
        <authorList>
            <person name="Sun X."/>
        </authorList>
    </citation>
    <scope>NUCLEOTIDE SEQUENCE [LARGE SCALE GENOMIC DNA]</scope>
    <source>
        <strain evidence="6 7">Y03</strain>
    </source>
</reference>
<dbReference type="InterPro" id="IPR043555">
    <property type="entry name" value="SRPX-like"/>
</dbReference>
<dbReference type="PANTHER" id="PTHR46343">
    <property type="entry name" value="HYR DOMAIN-CONTAINING PROTEIN"/>
    <property type="match status" value="1"/>
</dbReference>
<dbReference type="RefSeq" id="WP_169672575.1">
    <property type="nucleotide sequence ID" value="NZ_JABBHF010000005.1"/>
</dbReference>
<dbReference type="InterPro" id="IPR000757">
    <property type="entry name" value="Beta-glucanase-like"/>
</dbReference>
<evidence type="ECO:0000256" key="3">
    <source>
        <dbReference type="SAM" id="SignalP"/>
    </source>
</evidence>
<protein>
    <submittedName>
        <fullName evidence="6">HYR domain-containing protein</fullName>
    </submittedName>
</protein>
<dbReference type="PANTHER" id="PTHR46343:SF2">
    <property type="entry name" value="SUSHI_VON WILLEBRAND FACTOR TYPE A_EGF_PENTRAXIN DOMAIN-CONTAINING 1"/>
    <property type="match status" value="1"/>
</dbReference>
<dbReference type="InterPro" id="IPR013320">
    <property type="entry name" value="ConA-like_dom_sf"/>
</dbReference>
<dbReference type="PROSITE" id="PS51762">
    <property type="entry name" value="GH16_2"/>
    <property type="match status" value="1"/>
</dbReference>
<dbReference type="Gene3D" id="2.60.120.200">
    <property type="match status" value="1"/>
</dbReference>
<evidence type="ECO:0000256" key="1">
    <source>
        <dbReference type="ARBA" id="ARBA00006865"/>
    </source>
</evidence>
<dbReference type="InterPro" id="IPR003410">
    <property type="entry name" value="HYR_dom"/>
</dbReference>
<evidence type="ECO:0000259" key="5">
    <source>
        <dbReference type="PROSITE" id="PS51762"/>
    </source>
</evidence>
<name>A0ABX1RZ34_9FLAO</name>
<accession>A0ABX1RZ34</accession>
<dbReference type="EMBL" id="JABBHF010000005">
    <property type="protein sequence ID" value="NMH87759.1"/>
    <property type="molecule type" value="Genomic_DNA"/>
</dbReference>
<feature type="signal peptide" evidence="3">
    <location>
        <begin position="1"/>
        <end position="23"/>
    </location>
</feature>
<dbReference type="PROSITE" id="PS51257">
    <property type="entry name" value="PROKAR_LIPOPROTEIN"/>
    <property type="match status" value="1"/>
</dbReference>
<keyword evidence="3" id="KW-0732">Signal</keyword>
<dbReference type="SUPFAM" id="SSF49899">
    <property type="entry name" value="Concanavalin A-like lectins/glucanases"/>
    <property type="match status" value="1"/>
</dbReference>
<comment type="similarity">
    <text evidence="1">Belongs to the glycosyl hydrolase 16 family.</text>
</comment>
<feature type="chain" id="PRO_5047347393" evidence="3">
    <location>
        <begin position="24"/>
        <end position="388"/>
    </location>
</feature>